<comment type="subcellular location">
    <subcellularLocation>
        <location evidence="1">Cell membrane</location>
        <topology evidence="1">Single-pass type II membrane protein</topology>
    </subcellularLocation>
    <subcellularLocation>
        <location evidence="3">Membrane</location>
        <topology evidence="3">Single-pass type II membrane protein</topology>
    </subcellularLocation>
</comment>
<dbReference type="AlphaFoldDB" id="A0A2V1JMS4"/>
<dbReference type="CDD" id="cd06530">
    <property type="entry name" value="S26_SPase_I"/>
    <property type="match status" value="1"/>
</dbReference>
<dbReference type="Gene3D" id="2.10.109.10">
    <property type="entry name" value="Umud Fragment, subunit A"/>
    <property type="match status" value="1"/>
</dbReference>
<reference evidence="5 6" key="1">
    <citation type="submission" date="2014-09" db="EMBL/GenBank/DDBJ databases">
        <title>Butyrate-producing bacteria isolated from human gut.</title>
        <authorList>
            <person name="Zhang Q."/>
            <person name="Zhao L."/>
        </authorList>
    </citation>
    <scope>NUCLEOTIDE SEQUENCE [LARGE SCALE GENOMIC DNA]</scope>
    <source>
        <strain evidence="5 6">21</strain>
    </source>
</reference>
<dbReference type="Proteomes" id="UP000245288">
    <property type="component" value="Unassembled WGS sequence"/>
</dbReference>
<evidence type="ECO:0000259" key="4">
    <source>
        <dbReference type="Pfam" id="PF10502"/>
    </source>
</evidence>
<dbReference type="GO" id="GO:0005886">
    <property type="term" value="C:plasma membrane"/>
    <property type="evidence" value="ECO:0007669"/>
    <property type="project" value="UniProtKB-SubCell"/>
</dbReference>
<dbReference type="PRINTS" id="PR00727">
    <property type="entry name" value="LEADERPTASE"/>
</dbReference>
<dbReference type="GO" id="GO:0004252">
    <property type="term" value="F:serine-type endopeptidase activity"/>
    <property type="evidence" value="ECO:0007669"/>
    <property type="project" value="InterPro"/>
</dbReference>
<dbReference type="InterPro" id="IPR019533">
    <property type="entry name" value="Peptidase_S26"/>
</dbReference>
<organism evidence="5 6">
    <name type="scientific">Eubacterium ramulus</name>
    <dbReference type="NCBI Taxonomy" id="39490"/>
    <lineage>
        <taxon>Bacteria</taxon>
        <taxon>Bacillati</taxon>
        <taxon>Bacillota</taxon>
        <taxon>Clostridia</taxon>
        <taxon>Eubacteriales</taxon>
        <taxon>Eubacteriaceae</taxon>
        <taxon>Eubacterium</taxon>
    </lineage>
</organism>
<dbReference type="EC" id="3.4.21.89" evidence="3"/>
<feature type="transmembrane region" description="Helical" evidence="3">
    <location>
        <begin position="12"/>
        <end position="34"/>
    </location>
</feature>
<keyword evidence="3" id="KW-0645">Protease</keyword>
<keyword evidence="3" id="KW-1133">Transmembrane helix</keyword>
<dbReference type="GO" id="GO:0009003">
    <property type="term" value="F:signal peptidase activity"/>
    <property type="evidence" value="ECO:0007669"/>
    <property type="project" value="UniProtKB-EC"/>
</dbReference>
<keyword evidence="3" id="KW-0812">Transmembrane</keyword>
<dbReference type="GO" id="GO:0006465">
    <property type="term" value="P:signal peptide processing"/>
    <property type="evidence" value="ECO:0007669"/>
    <property type="project" value="InterPro"/>
</dbReference>
<gene>
    <name evidence="5" type="ORF">LG34_12035</name>
</gene>
<keyword evidence="6" id="KW-1185">Reference proteome</keyword>
<evidence type="ECO:0000256" key="3">
    <source>
        <dbReference type="RuleBase" id="RU362042"/>
    </source>
</evidence>
<evidence type="ECO:0000256" key="1">
    <source>
        <dbReference type="ARBA" id="ARBA00004401"/>
    </source>
</evidence>
<dbReference type="NCBIfam" id="TIGR02227">
    <property type="entry name" value="sigpep_I_bact"/>
    <property type="match status" value="1"/>
</dbReference>
<protein>
    <recommendedName>
        <fullName evidence="3">Signal peptidase I</fullName>
        <ecNumber evidence="3">3.4.21.89</ecNumber>
    </recommendedName>
</protein>
<comment type="catalytic activity">
    <reaction evidence="3">
        <text>Cleavage of hydrophobic, N-terminal signal or leader sequences from secreted and periplasmic proteins.</text>
        <dbReference type="EC" id="3.4.21.89"/>
    </reaction>
</comment>
<keyword evidence="3" id="KW-0472">Membrane</keyword>
<keyword evidence="3" id="KW-0378">Hydrolase</keyword>
<dbReference type="EMBL" id="JRFU01000131">
    <property type="protein sequence ID" value="PWE86080.1"/>
    <property type="molecule type" value="Genomic_DNA"/>
</dbReference>
<name>A0A2V1JMS4_EUBRA</name>
<dbReference type="PANTHER" id="PTHR43390:SF1">
    <property type="entry name" value="CHLOROPLAST PROCESSING PEPTIDASE"/>
    <property type="match status" value="1"/>
</dbReference>
<sequence length="164" mass="18938">MAIQKEWRWFLIRLLILIGILYLLFGVMFGITTVKNEDMSPRMSAGDLVLYYRLDKHPVAGDVIVYKKDDQQYVGRIVAKGGDSVEITEQATVKVNESVVLEQNIFYQTPQYESDVIYPLQLQEQQYFVLGDYREGATDSRYFGAVDTREIKGKIITVIRRNSL</sequence>
<comment type="similarity">
    <text evidence="2 3">Belongs to the peptidase S26 family.</text>
</comment>
<proteinExistence type="inferred from homology"/>
<evidence type="ECO:0000313" key="5">
    <source>
        <dbReference type="EMBL" id="PWE86080.1"/>
    </source>
</evidence>
<evidence type="ECO:0000256" key="2">
    <source>
        <dbReference type="ARBA" id="ARBA00009370"/>
    </source>
</evidence>
<dbReference type="InterPro" id="IPR036286">
    <property type="entry name" value="LexA/Signal_pep-like_sf"/>
</dbReference>
<feature type="domain" description="Peptidase S26" evidence="4">
    <location>
        <begin position="11"/>
        <end position="157"/>
    </location>
</feature>
<dbReference type="SUPFAM" id="SSF51306">
    <property type="entry name" value="LexA/Signal peptidase"/>
    <property type="match status" value="1"/>
</dbReference>
<dbReference type="PANTHER" id="PTHR43390">
    <property type="entry name" value="SIGNAL PEPTIDASE I"/>
    <property type="match status" value="1"/>
</dbReference>
<accession>A0A2V1JMS4</accession>
<evidence type="ECO:0000313" key="6">
    <source>
        <dbReference type="Proteomes" id="UP000245288"/>
    </source>
</evidence>
<comment type="caution">
    <text evidence="5">The sequence shown here is derived from an EMBL/GenBank/DDBJ whole genome shotgun (WGS) entry which is preliminary data.</text>
</comment>
<dbReference type="InterPro" id="IPR000223">
    <property type="entry name" value="Pept_S26A_signal_pept_1"/>
</dbReference>
<dbReference type="Pfam" id="PF10502">
    <property type="entry name" value="Peptidase_S26"/>
    <property type="match status" value="1"/>
</dbReference>